<dbReference type="AlphaFoldDB" id="A0A7I7TW57"/>
<dbReference type="RefSeq" id="WP_163765220.1">
    <property type="nucleotide sequence ID" value="NZ_AP022598.1"/>
</dbReference>
<dbReference type="InterPro" id="IPR011990">
    <property type="entry name" value="TPR-like_helical_dom_sf"/>
</dbReference>
<accession>A0A7I7TW57</accession>
<name>A0A7I7TW57_MYCPF</name>
<dbReference type="Pfam" id="PF00535">
    <property type="entry name" value="Glycos_transf_2"/>
    <property type="match status" value="1"/>
</dbReference>
<organism evidence="2 3">
    <name type="scientific">Mycolicibacterium parafortuitum</name>
    <name type="common">Mycobacterium parafortuitum</name>
    <dbReference type="NCBI Taxonomy" id="39692"/>
    <lineage>
        <taxon>Bacteria</taxon>
        <taxon>Bacillati</taxon>
        <taxon>Actinomycetota</taxon>
        <taxon>Actinomycetes</taxon>
        <taxon>Mycobacteriales</taxon>
        <taxon>Mycobacteriaceae</taxon>
        <taxon>Mycolicibacterium</taxon>
    </lineage>
</organism>
<dbReference type="EMBL" id="AP022598">
    <property type="protein sequence ID" value="BBY73408.1"/>
    <property type="molecule type" value="Genomic_DNA"/>
</dbReference>
<sequence length="565" mass="64297">MSGDRPTICLNMIVRNEAHVVHEVLDSVAPYISSWVIVDTGSEDGTQDKVRDHMAALGIPGELHERRWRDFGHNRSEALDLARGRADYIWVMDADDIVVGTPDFSDLTADVYQLHYGPDVFYWRRQLFRDGMPWRYVGVLHEYADCDVPFSEQRLEGDYYIASRRLGGRNLDPQKYQRDAEILLAEVERNPDDPRSVFYLAQSYFDYGDMENARRWYARRAEMPGYDEETYYSLARVAECMLRLGEPWPDVQDAYLRAWEFRPSRAEPLYSIASWYRSHERYQLGYLFAKRAADIPVPQADSLFVATDVYTWRADDELAVCGSWVGEHEESFALCRRMLARDDIPEEDRQRIAANRDVCVPALLDSFVGYPGTRISELGSAPFGADVTVTVVAGPDRSAVEQTLNSFVQCASDVSRVARILVADMGLWPEDRSALRELYPSIEFRPFPPGARPMQIRADVSTRYWLYLGMGYRFFAQEDYLKRLTAVLDAEPDVAQVGINFRDASKPEGAVATLDSVRRSEGTGRYVLAESAVQGPAMFDCARWQGGQTAWNAATLDEVLCVLQG</sequence>
<evidence type="ECO:0000313" key="2">
    <source>
        <dbReference type="EMBL" id="BBY73408.1"/>
    </source>
</evidence>
<dbReference type="SUPFAM" id="SSF48452">
    <property type="entry name" value="TPR-like"/>
    <property type="match status" value="1"/>
</dbReference>
<reference evidence="2 3" key="1">
    <citation type="journal article" date="2019" name="Emerg. Microbes Infect.">
        <title>Comprehensive subspecies identification of 175 nontuberculous mycobacteria species based on 7547 genomic profiles.</title>
        <authorList>
            <person name="Matsumoto Y."/>
            <person name="Kinjo T."/>
            <person name="Motooka D."/>
            <person name="Nabeya D."/>
            <person name="Jung N."/>
            <person name="Uechi K."/>
            <person name="Horii T."/>
            <person name="Iida T."/>
            <person name="Fujita J."/>
            <person name="Nakamura S."/>
        </authorList>
    </citation>
    <scope>NUCLEOTIDE SEQUENCE [LARGE SCALE GENOMIC DNA]</scope>
    <source>
        <strain evidence="2 3">JCM 6367</strain>
    </source>
</reference>
<dbReference type="PANTHER" id="PTHR43630:SF2">
    <property type="entry name" value="GLYCOSYLTRANSFERASE"/>
    <property type="match status" value="1"/>
</dbReference>
<dbReference type="Proteomes" id="UP000466554">
    <property type="component" value="Chromosome"/>
</dbReference>
<evidence type="ECO:0000313" key="3">
    <source>
        <dbReference type="Proteomes" id="UP000466554"/>
    </source>
</evidence>
<dbReference type="InterPro" id="IPR001173">
    <property type="entry name" value="Glyco_trans_2-like"/>
</dbReference>
<dbReference type="PANTHER" id="PTHR43630">
    <property type="entry name" value="POLY-BETA-1,6-N-ACETYL-D-GLUCOSAMINE SYNTHASE"/>
    <property type="match status" value="1"/>
</dbReference>
<dbReference type="Gene3D" id="1.25.40.10">
    <property type="entry name" value="Tetratricopeptide repeat domain"/>
    <property type="match status" value="1"/>
</dbReference>
<gene>
    <name evidence="2" type="ORF">MPRF_03070</name>
</gene>
<proteinExistence type="predicted"/>
<dbReference type="Gene3D" id="3.90.550.10">
    <property type="entry name" value="Spore Coat Polysaccharide Biosynthesis Protein SpsA, Chain A"/>
    <property type="match status" value="1"/>
</dbReference>
<dbReference type="SUPFAM" id="SSF53448">
    <property type="entry name" value="Nucleotide-diphospho-sugar transferases"/>
    <property type="match status" value="1"/>
</dbReference>
<evidence type="ECO:0000259" key="1">
    <source>
        <dbReference type="Pfam" id="PF00535"/>
    </source>
</evidence>
<protein>
    <recommendedName>
        <fullName evidence="1">Glycosyltransferase 2-like domain-containing protein</fullName>
    </recommendedName>
</protein>
<feature type="domain" description="Glycosyltransferase 2-like" evidence="1">
    <location>
        <begin position="12"/>
        <end position="98"/>
    </location>
</feature>
<dbReference type="InterPro" id="IPR029044">
    <property type="entry name" value="Nucleotide-diphossugar_trans"/>
</dbReference>